<keyword evidence="1" id="KW-0812">Transmembrane</keyword>
<reference evidence="2 3" key="1">
    <citation type="journal article" date="2011" name="PLoS Pathog.">
        <title>Endophytic Life Strategies Decoded by Genome and Transcriptome Analyses of the Mutualistic Root Symbiont Piriformospora indica.</title>
        <authorList>
            <person name="Zuccaro A."/>
            <person name="Lahrmann U."/>
            <person name="Guldener U."/>
            <person name="Langen G."/>
            <person name="Pfiffi S."/>
            <person name="Biedenkopf D."/>
            <person name="Wong P."/>
            <person name="Samans B."/>
            <person name="Grimm C."/>
            <person name="Basiewicz M."/>
            <person name="Murat C."/>
            <person name="Martin F."/>
            <person name="Kogel K.H."/>
        </authorList>
    </citation>
    <scope>NUCLEOTIDE SEQUENCE [LARGE SCALE GENOMIC DNA]</scope>
    <source>
        <strain evidence="2 3">DSM 11827</strain>
    </source>
</reference>
<organism evidence="2 3">
    <name type="scientific">Serendipita indica (strain DSM 11827)</name>
    <name type="common">Root endophyte fungus</name>
    <name type="synonym">Piriformospora indica</name>
    <dbReference type="NCBI Taxonomy" id="1109443"/>
    <lineage>
        <taxon>Eukaryota</taxon>
        <taxon>Fungi</taxon>
        <taxon>Dikarya</taxon>
        <taxon>Basidiomycota</taxon>
        <taxon>Agaricomycotina</taxon>
        <taxon>Agaricomycetes</taxon>
        <taxon>Sebacinales</taxon>
        <taxon>Serendipitaceae</taxon>
        <taxon>Serendipita</taxon>
    </lineage>
</organism>
<proteinExistence type="predicted"/>
<protein>
    <submittedName>
        <fullName evidence="2">Uncharacterized protein</fullName>
    </submittedName>
</protein>
<name>G4TCL6_SERID</name>
<keyword evidence="3" id="KW-1185">Reference proteome</keyword>
<dbReference type="HOGENOM" id="CLU_1797205_0_0_1"/>
<feature type="transmembrane region" description="Helical" evidence="1">
    <location>
        <begin position="6"/>
        <end position="31"/>
    </location>
</feature>
<accession>G4TCL6</accession>
<keyword evidence="1" id="KW-1133">Transmembrane helix</keyword>
<gene>
    <name evidence="2" type="ORF">PIIN_02918</name>
</gene>
<comment type="caution">
    <text evidence="2">The sequence shown here is derived from an EMBL/GenBank/DDBJ whole genome shotgun (WGS) entry which is preliminary data.</text>
</comment>
<dbReference type="InParanoid" id="G4TCL6"/>
<dbReference type="Proteomes" id="UP000007148">
    <property type="component" value="Unassembled WGS sequence"/>
</dbReference>
<sequence>MFVIRFTPGVLFFILAPVFGALIIVVCIVHANRGIRARRARVAALEEDQLLSRRPDVYNCWINRGTYTHAEPRLSDSKLDGLYSPQGHAWTPLTLQMTDDDKLVLVTLITMPAENKHRAEIGDQEVEFATRDTQLETRSRLPVL</sequence>
<evidence type="ECO:0000256" key="1">
    <source>
        <dbReference type="SAM" id="Phobius"/>
    </source>
</evidence>
<evidence type="ECO:0000313" key="2">
    <source>
        <dbReference type="EMBL" id="CCA69059.1"/>
    </source>
</evidence>
<evidence type="ECO:0000313" key="3">
    <source>
        <dbReference type="Proteomes" id="UP000007148"/>
    </source>
</evidence>
<dbReference type="EMBL" id="CAFZ01000046">
    <property type="protein sequence ID" value="CCA69059.1"/>
    <property type="molecule type" value="Genomic_DNA"/>
</dbReference>
<keyword evidence="1" id="KW-0472">Membrane</keyword>
<dbReference type="AlphaFoldDB" id="G4TCL6"/>